<keyword evidence="7 11" id="KW-0229">DNA integration</keyword>
<dbReference type="Proteomes" id="UP000238205">
    <property type="component" value="Unassembled WGS sequence"/>
</dbReference>
<dbReference type="NCBIfam" id="NF040815">
    <property type="entry name" value="recomb_XerA_Arch"/>
    <property type="match status" value="1"/>
</dbReference>
<sequence length="299" mass="34647">MLDSRPLEDYLVFLKIEKGLALNTIESYKRDIDHYVDFLTKQNITSWEEIDRYILLSFFSDERQSAKSDNTVIRQFSSLRKFHQYLKQEGFAQEDPMLFVKTPKKAETLPKIISMEDIDRLLQTPDTTKPLGIRDRAILEVLYATGLRITELIELTTEEIHLSMKLIQIVGKGNKERLIPIGELGCKWLDYYMESARPYLMSKSTKETTVIFLNSRGAPLSRQGVWKKIRQIKQEAGIKAPISPHTLRHSFATHLLENGADLRVVQELLGHSDVSTTQIYTHISKHRLKDIYGKYHPRA</sequence>
<dbReference type="InterPro" id="IPR002104">
    <property type="entry name" value="Integrase_catalytic"/>
</dbReference>
<dbReference type="Pfam" id="PF00589">
    <property type="entry name" value="Phage_integrase"/>
    <property type="match status" value="1"/>
</dbReference>
<dbReference type="GO" id="GO:0009037">
    <property type="term" value="F:tyrosine-based site-specific recombinase activity"/>
    <property type="evidence" value="ECO:0007669"/>
    <property type="project" value="UniProtKB-UniRule"/>
</dbReference>
<feature type="active site" evidence="11">
    <location>
        <position position="172"/>
    </location>
</feature>
<dbReference type="PROSITE" id="PS51898">
    <property type="entry name" value="TYR_RECOMBINASE"/>
    <property type="match status" value="1"/>
</dbReference>
<dbReference type="PANTHER" id="PTHR30349">
    <property type="entry name" value="PHAGE INTEGRASE-RELATED"/>
    <property type="match status" value="1"/>
</dbReference>
<keyword evidence="15" id="KW-1185">Reference proteome</keyword>
<evidence type="ECO:0000256" key="1">
    <source>
        <dbReference type="ARBA" id="ARBA00004496"/>
    </source>
</evidence>
<protein>
    <recommendedName>
        <fullName evidence="3 11">Tyrosine recombinase XerD</fullName>
    </recommendedName>
</protein>
<keyword evidence="6 11" id="KW-0159">Chromosome partition</keyword>
<organism evidence="14 15">
    <name type="scientific">Alkalibacterium olivapovliticus</name>
    <dbReference type="NCBI Taxonomy" id="99907"/>
    <lineage>
        <taxon>Bacteria</taxon>
        <taxon>Bacillati</taxon>
        <taxon>Bacillota</taxon>
        <taxon>Bacilli</taxon>
        <taxon>Lactobacillales</taxon>
        <taxon>Carnobacteriaceae</taxon>
        <taxon>Alkalibacterium</taxon>
    </lineage>
</organism>
<dbReference type="InterPro" id="IPR050090">
    <property type="entry name" value="Tyrosine_recombinase_XerCD"/>
</dbReference>
<evidence type="ECO:0000256" key="9">
    <source>
        <dbReference type="ARBA" id="ARBA00023172"/>
    </source>
</evidence>
<gene>
    <name evidence="11" type="primary">xerD</name>
    <name evidence="14" type="ORF">CLV38_12626</name>
</gene>
<evidence type="ECO:0000256" key="5">
    <source>
        <dbReference type="ARBA" id="ARBA00022618"/>
    </source>
</evidence>
<dbReference type="Pfam" id="PF02899">
    <property type="entry name" value="Phage_int_SAM_1"/>
    <property type="match status" value="1"/>
</dbReference>
<comment type="similarity">
    <text evidence="2 11">Belongs to the 'phage' integrase family. XerD subfamily.</text>
</comment>
<dbReference type="HAMAP" id="MF_01808">
    <property type="entry name" value="Recomb_XerC_XerD"/>
    <property type="match status" value="1"/>
</dbReference>
<dbReference type="NCBIfam" id="TIGR02225">
    <property type="entry name" value="recomb_XerD"/>
    <property type="match status" value="1"/>
</dbReference>
<evidence type="ECO:0000313" key="15">
    <source>
        <dbReference type="Proteomes" id="UP000238205"/>
    </source>
</evidence>
<dbReference type="GO" id="GO:0006313">
    <property type="term" value="P:DNA transposition"/>
    <property type="evidence" value="ECO:0007669"/>
    <property type="project" value="UniProtKB-UniRule"/>
</dbReference>
<feature type="active site" evidence="11">
    <location>
        <position position="271"/>
    </location>
</feature>
<dbReference type="SUPFAM" id="SSF56349">
    <property type="entry name" value="DNA breaking-rejoining enzymes"/>
    <property type="match status" value="1"/>
</dbReference>
<dbReference type="GO" id="GO:0003677">
    <property type="term" value="F:DNA binding"/>
    <property type="evidence" value="ECO:0007669"/>
    <property type="project" value="UniProtKB-UniRule"/>
</dbReference>
<proteinExistence type="inferred from homology"/>
<dbReference type="InterPro" id="IPR023009">
    <property type="entry name" value="Tyrosine_recombinase_XerC/XerD"/>
</dbReference>
<dbReference type="PANTHER" id="PTHR30349:SF81">
    <property type="entry name" value="TYROSINE RECOMBINASE XERC"/>
    <property type="match status" value="1"/>
</dbReference>
<feature type="active site" evidence="11">
    <location>
        <position position="245"/>
    </location>
</feature>
<keyword evidence="9 11" id="KW-0233">DNA recombination</keyword>
<dbReference type="EMBL" id="PVTO01000026">
    <property type="protein sequence ID" value="PRY78433.1"/>
    <property type="molecule type" value="Genomic_DNA"/>
</dbReference>
<dbReference type="AlphaFoldDB" id="A0A2T0W0X1"/>
<dbReference type="GO" id="GO:0051301">
    <property type="term" value="P:cell division"/>
    <property type="evidence" value="ECO:0007669"/>
    <property type="project" value="UniProtKB-KW"/>
</dbReference>
<dbReference type="InterPro" id="IPR004107">
    <property type="entry name" value="Integrase_SAM-like_N"/>
</dbReference>
<evidence type="ECO:0000256" key="4">
    <source>
        <dbReference type="ARBA" id="ARBA00022490"/>
    </source>
</evidence>
<evidence type="ECO:0000313" key="14">
    <source>
        <dbReference type="EMBL" id="PRY78433.1"/>
    </source>
</evidence>
<dbReference type="InterPro" id="IPR044068">
    <property type="entry name" value="CB"/>
</dbReference>
<keyword evidence="8 11" id="KW-0238">DNA-binding</keyword>
<dbReference type="InterPro" id="IPR011010">
    <property type="entry name" value="DNA_brk_join_enz"/>
</dbReference>
<evidence type="ECO:0000256" key="6">
    <source>
        <dbReference type="ARBA" id="ARBA00022829"/>
    </source>
</evidence>
<dbReference type="NCBIfam" id="NF001399">
    <property type="entry name" value="PRK00283.1"/>
    <property type="match status" value="1"/>
</dbReference>
<feature type="domain" description="Tyr recombinase" evidence="12">
    <location>
        <begin position="108"/>
        <end position="293"/>
    </location>
</feature>
<dbReference type="InterPro" id="IPR011932">
    <property type="entry name" value="Recomb_XerD"/>
</dbReference>
<dbReference type="CDD" id="cd00798">
    <property type="entry name" value="INT_XerDC_C"/>
    <property type="match status" value="1"/>
</dbReference>
<dbReference type="InterPro" id="IPR013762">
    <property type="entry name" value="Integrase-like_cat_sf"/>
</dbReference>
<evidence type="ECO:0000259" key="13">
    <source>
        <dbReference type="PROSITE" id="PS51900"/>
    </source>
</evidence>
<dbReference type="OrthoDB" id="9801717at2"/>
<evidence type="ECO:0000259" key="12">
    <source>
        <dbReference type="PROSITE" id="PS51898"/>
    </source>
</evidence>
<accession>A0A2T0W0X1</accession>
<dbReference type="RefSeq" id="WP_106195503.1">
    <property type="nucleotide sequence ID" value="NZ_PVTO01000026.1"/>
</dbReference>
<dbReference type="Gene3D" id="1.10.443.10">
    <property type="entry name" value="Intergrase catalytic core"/>
    <property type="match status" value="1"/>
</dbReference>
<name>A0A2T0W0X1_9LACT</name>
<dbReference type="GO" id="GO:0005737">
    <property type="term" value="C:cytoplasm"/>
    <property type="evidence" value="ECO:0007669"/>
    <property type="project" value="UniProtKB-SubCell"/>
</dbReference>
<dbReference type="PROSITE" id="PS51900">
    <property type="entry name" value="CB"/>
    <property type="match status" value="1"/>
</dbReference>
<feature type="active site" description="O-(3'-phospho-DNA)-tyrosine intermediate" evidence="11">
    <location>
        <position position="280"/>
    </location>
</feature>
<evidence type="ECO:0000256" key="8">
    <source>
        <dbReference type="ARBA" id="ARBA00023125"/>
    </source>
</evidence>
<evidence type="ECO:0000256" key="7">
    <source>
        <dbReference type="ARBA" id="ARBA00022908"/>
    </source>
</evidence>
<keyword evidence="5 11" id="KW-0132">Cell division</keyword>
<reference evidence="14 15" key="1">
    <citation type="submission" date="2018-03" db="EMBL/GenBank/DDBJ databases">
        <title>Genomic Encyclopedia of Archaeal and Bacterial Type Strains, Phase II (KMG-II): from individual species to whole genera.</title>
        <authorList>
            <person name="Goeker M."/>
        </authorList>
    </citation>
    <scope>NUCLEOTIDE SEQUENCE [LARGE SCALE GENOMIC DNA]</scope>
    <source>
        <strain evidence="14 15">DSM 13175</strain>
    </source>
</reference>
<feature type="domain" description="Core-binding (CB)" evidence="13">
    <location>
        <begin position="1"/>
        <end position="87"/>
    </location>
</feature>
<comment type="caution">
    <text evidence="14">The sequence shown here is derived from an EMBL/GenBank/DDBJ whole genome shotgun (WGS) entry which is preliminary data.</text>
</comment>
<keyword evidence="10 11" id="KW-0131">Cell cycle</keyword>
<comment type="subunit">
    <text evidence="11">Forms a cyclic heterotetrameric complex composed of two molecules of XerC and two molecules of XerD.</text>
</comment>
<comment type="function">
    <text evidence="11">Site-specific tyrosine recombinase, which acts by catalyzing the cutting and rejoining of the recombining DNA molecules. The XerC-XerD complex is essential to convert dimers of the bacterial chromosome into monomers to permit their segregation at cell division. It also contributes to the segregational stability of plasmids.</text>
</comment>
<evidence type="ECO:0000256" key="2">
    <source>
        <dbReference type="ARBA" id="ARBA00010450"/>
    </source>
</evidence>
<feature type="active site" evidence="11">
    <location>
        <position position="148"/>
    </location>
</feature>
<evidence type="ECO:0000256" key="3">
    <source>
        <dbReference type="ARBA" id="ARBA00015810"/>
    </source>
</evidence>
<keyword evidence="4 11" id="KW-0963">Cytoplasm</keyword>
<comment type="subcellular location">
    <subcellularLocation>
        <location evidence="1 11">Cytoplasm</location>
    </subcellularLocation>
</comment>
<dbReference type="InterPro" id="IPR010998">
    <property type="entry name" value="Integrase_recombinase_N"/>
</dbReference>
<evidence type="ECO:0000256" key="10">
    <source>
        <dbReference type="ARBA" id="ARBA00023306"/>
    </source>
</evidence>
<evidence type="ECO:0000256" key="11">
    <source>
        <dbReference type="HAMAP-Rule" id="MF_01807"/>
    </source>
</evidence>
<feature type="active site" evidence="11">
    <location>
        <position position="248"/>
    </location>
</feature>
<dbReference type="HAMAP" id="MF_01807">
    <property type="entry name" value="Recomb_XerD"/>
    <property type="match status" value="1"/>
</dbReference>
<dbReference type="GO" id="GO:0007059">
    <property type="term" value="P:chromosome segregation"/>
    <property type="evidence" value="ECO:0007669"/>
    <property type="project" value="UniProtKB-UniRule"/>
</dbReference>
<dbReference type="Gene3D" id="1.10.150.130">
    <property type="match status" value="1"/>
</dbReference>